<dbReference type="SUPFAM" id="SSF50129">
    <property type="entry name" value="GroES-like"/>
    <property type="match status" value="1"/>
</dbReference>
<dbReference type="InterPro" id="IPR041694">
    <property type="entry name" value="ADH_N_2"/>
</dbReference>
<evidence type="ECO:0000313" key="4">
    <source>
        <dbReference type="Proteomes" id="UP000076874"/>
    </source>
</evidence>
<dbReference type="SUPFAM" id="SSF51735">
    <property type="entry name" value="NAD(P)-binding Rossmann-fold domains"/>
    <property type="match status" value="1"/>
</dbReference>
<gene>
    <name evidence="3" type="ORF">SPI_05812</name>
</gene>
<keyword evidence="4" id="KW-1185">Reference proteome</keyword>
<feature type="domain" description="Enoyl reductase (ER)" evidence="2">
    <location>
        <begin position="20"/>
        <end position="304"/>
    </location>
</feature>
<name>A0A167SGT0_9HYPO</name>
<sequence length="315" mass="33005">MSCLSVVLAERPTAAIVPGQTFRTESHPVPSADDLQPGQLLVMRGAVVARVLASRSDKYAVGDTVVAYAGWTEMAIVGEAAVESSLHAVTAGLPADAAARIHGTDLLNVLGPTGRTAYFGLAKVAGGVRPTDTVVVSGAAGATGSVVGQLAKLQGAKRWLVDELGFDVGINYKDADFAAQLKAATPDYIDVYWDNVGGDVLDAALARANTFARFVMCGGISQYNSTAVQGPRNILQVVTQRVKMQGFIVFDYAKEYPAANKELAQWLAAGKIKSKETIVKGGLRAAEQALVGLYNGVNTGKLLVEVKTPEEAAKL</sequence>
<dbReference type="AlphaFoldDB" id="A0A167SGT0"/>
<dbReference type="SMART" id="SM00829">
    <property type="entry name" value="PKS_ER"/>
    <property type="match status" value="1"/>
</dbReference>
<organism evidence="3 4">
    <name type="scientific">Niveomyces insectorum RCEF 264</name>
    <dbReference type="NCBI Taxonomy" id="1081102"/>
    <lineage>
        <taxon>Eukaryota</taxon>
        <taxon>Fungi</taxon>
        <taxon>Dikarya</taxon>
        <taxon>Ascomycota</taxon>
        <taxon>Pezizomycotina</taxon>
        <taxon>Sordariomycetes</taxon>
        <taxon>Hypocreomycetidae</taxon>
        <taxon>Hypocreales</taxon>
        <taxon>Cordycipitaceae</taxon>
        <taxon>Niveomyces</taxon>
    </lineage>
</organism>
<dbReference type="InterPro" id="IPR011032">
    <property type="entry name" value="GroES-like_sf"/>
</dbReference>
<dbReference type="InterPro" id="IPR036291">
    <property type="entry name" value="NAD(P)-bd_dom_sf"/>
</dbReference>
<dbReference type="OrthoDB" id="809632at2759"/>
<dbReference type="InterPro" id="IPR020843">
    <property type="entry name" value="ER"/>
</dbReference>
<dbReference type="InterPro" id="IPR013149">
    <property type="entry name" value="ADH-like_C"/>
</dbReference>
<evidence type="ECO:0000259" key="2">
    <source>
        <dbReference type="SMART" id="SM00829"/>
    </source>
</evidence>
<evidence type="ECO:0000256" key="1">
    <source>
        <dbReference type="ARBA" id="ARBA00023002"/>
    </source>
</evidence>
<comment type="caution">
    <text evidence="3">The sequence shown here is derived from an EMBL/GenBank/DDBJ whole genome shotgun (WGS) entry which is preliminary data.</text>
</comment>
<dbReference type="Gene3D" id="3.40.50.720">
    <property type="entry name" value="NAD(P)-binding Rossmann-like Domain"/>
    <property type="match status" value="1"/>
</dbReference>
<proteinExistence type="predicted"/>
<protein>
    <submittedName>
        <fullName evidence="3">Alcohol dehydrogenase</fullName>
    </submittedName>
</protein>
<evidence type="ECO:0000313" key="3">
    <source>
        <dbReference type="EMBL" id="OAA59614.1"/>
    </source>
</evidence>
<dbReference type="Pfam" id="PF16884">
    <property type="entry name" value="ADH_N_2"/>
    <property type="match status" value="1"/>
</dbReference>
<dbReference type="GO" id="GO:0016628">
    <property type="term" value="F:oxidoreductase activity, acting on the CH-CH group of donors, NAD or NADP as acceptor"/>
    <property type="evidence" value="ECO:0007669"/>
    <property type="project" value="InterPro"/>
</dbReference>
<dbReference type="Proteomes" id="UP000076874">
    <property type="component" value="Unassembled WGS sequence"/>
</dbReference>
<dbReference type="InterPro" id="IPR045010">
    <property type="entry name" value="MDR_fam"/>
</dbReference>
<reference evidence="3 4" key="1">
    <citation type="journal article" date="2016" name="Genome Biol. Evol.">
        <title>Divergent and convergent evolution of fungal pathogenicity.</title>
        <authorList>
            <person name="Shang Y."/>
            <person name="Xiao G."/>
            <person name="Zheng P."/>
            <person name="Cen K."/>
            <person name="Zhan S."/>
            <person name="Wang C."/>
        </authorList>
    </citation>
    <scope>NUCLEOTIDE SEQUENCE [LARGE SCALE GENOMIC DNA]</scope>
    <source>
        <strain evidence="3 4">RCEF 264</strain>
    </source>
</reference>
<dbReference type="STRING" id="1081102.A0A167SGT0"/>
<keyword evidence="1" id="KW-0560">Oxidoreductase</keyword>
<dbReference type="EMBL" id="AZHD01000010">
    <property type="protein sequence ID" value="OAA59614.1"/>
    <property type="molecule type" value="Genomic_DNA"/>
</dbReference>
<dbReference type="Gene3D" id="3.90.180.10">
    <property type="entry name" value="Medium-chain alcohol dehydrogenases, catalytic domain"/>
    <property type="match status" value="1"/>
</dbReference>
<accession>A0A167SGT0</accession>
<dbReference type="PANTHER" id="PTHR43205:SF42">
    <property type="entry name" value="ALCOHOL DEHYDROGENASE, ZINC-CONTAINING (AFU_ORTHOLOGUE AFUA_7G04530)"/>
    <property type="match status" value="1"/>
</dbReference>
<dbReference type="CDD" id="cd05288">
    <property type="entry name" value="PGDH"/>
    <property type="match status" value="1"/>
</dbReference>
<dbReference type="Pfam" id="PF00107">
    <property type="entry name" value="ADH_zinc_N"/>
    <property type="match status" value="1"/>
</dbReference>
<dbReference type="PANTHER" id="PTHR43205">
    <property type="entry name" value="PROSTAGLANDIN REDUCTASE"/>
    <property type="match status" value="1"/>
</dbReference>